<evidence type="ECO:0000256" key="2">
    <source>
        <dbReference type="ARBA" id="ARBA00023002"/>
    </source>
</evidence>
<reference evidence="4" key="1">
    <citation type="submission" date="2020-11" db="EMBL/GenBank/DDBJ databases">
        <title>Carbohydrate-dependent, anaerobic sulfur respiration: A novel catabolism in halophilic archaea.</title>
        <authorList>
            <person name="Sorokin D.Y."/>
            <person name="Messina E."/>
            <person name="Smedile F."/>
            <person name="La Cono V."/>
            <person name="Hallsworth J.E."/>
            <person name="Yakimov M.M."/>
        </authorList>
    </citation>
    <scope>NUCLEOTIDE SEQUENCE</scope>
    <source>
        <strain evidence="4">AArc-S</strain>
    </source>
</reference>
<feature type="domain" description="FAD/NAD(P)-binding" evidence="3">
    <location>
        <begin position="34"/>
        <end position="69"/>
    </location>
</feature>
<dbReference type="KEGG" id="hara:AArcS_1335"/>
<keyword evidence="1" id="KW-0285">Flavoprotein</keyword>
<dbReference type="EMBL" id="CP064786">
    <property type="protein sequence ID" value="QSG02550.1"/>
    <property type="molecule type" value="Genomic_DNA"/>
</dbReference>
<dbReference type="PANTHER" id="PTHR48105">
    <property type="entry name" value="THIOREDOXIN REDUCTASE 1-RELATED-RELATED"/>
    <property type="match status" value="1"/>
</dbReference>
<keyword evidence="5" id="KW-1185">Reference proteome</keyword>
<evidence type="ECO:0000256" key="1">
    <source>
        <dbReference type="ARBA" id="ARBA00022630"/>
    </source>
</evidence>
<evidence type="ECO:0000313" key="5">
    <source>
        <dbReference type="Proteomes" id="UP000663586"/>
    </source>
</evidence>
<feature type="domain" description="FAD/NAD(P)-binding" evidence="3">
    <location>
        <begin position="85"/>
        <end position="186"/>
    </location>
</feature>
<dbReference type="InterPro" id="IPR036188">
    <property type="entry name" value="FAD/NAD-bd_sf"/>
</dbReference>
<keyword evidence="2" id="KW-0560">Oxidoreductase</keyword>
<gene>
    <name evidence="4" type="primary">trxB2</name>
    <name evidence="4" type="ORF">AArcS_1335</name>
</gene>
<dbReference type="InterPro" id="IPR023753">
    <property type="entry name" value="FAD/NAD-binding_dom"/>
</dbReference>
<dbReference type="SUPFAM" id="SSF51905">
    <property type="entry name" value="FAD/NAD(P)-binding domain"/>
    <property type="match status" value="1"/>
</dbReference>
<proteinExistence type="predicted"/>
<dbReference type="PRINTS" id="PR00368">
    <property type="entry name" value="FADPNR"/>
</dbReference>
<organism evidence="4 5">
    <name type="scientific">Natranaeroarchaeum sulfidigenes</name>
    <dbReference type="NCBI Taxonomy" id="2784880"/>
    <lineage>
        <taxon>Archaea</taxon>
        <taxon>Methanobacteriati</taxon>
        <taxon>Methanobacteriota</taxon>
        <taxon>Stenosarchaea group</taxon>
        <taxon>Halobacteria</taxon>
        <taxon>Halobacteriales</taxon>
        <taxon>Natronoarchaeaceae</taxon>
        <taxon>Natranaeroarchaeum</taxon>
    </lineage>
</organism>
<dbReference type="AlphaFoldDB" id="A0A897MKB3"/>
<evidence type="ECO:0000259" key="3">
    <source>
        <dbReference type="Pfam" id="PF07992"/>
    </source>
</evidence>
<dbReference type="Gene3D" id="3.50.50.60">
    <property type="entry name" value="FAD/NAD(P)-binding domain"/>
    <property type="match status" value="1"/>
</dbReference>
<sequence>MFYRCTLVVIATHRYGECYCHVKVGIYHKDGMTNVVIVGGGPAGLSAALFVRKNGLDAVVFDTDETWMHKAHLFNYLGIGSVGGSEFMATARQQVDDFGVDRRQGEEVTTISENGDGFTVTTVEDEIQADYVVLATGANRDLAEDLGCEFDDDGTVAVDITMETSVEDAYATGAMPRAEEWQAAISVGDGAAAALNILSKEKGEHYHDFDVPADAEAVFGGMSDE</sequence>
<dbReference type="PRINTS" id="PR00469">
    <property type="entry name" value="PNDRDTASEII"/>
</dbReference>
<dbReference type="Proteomes" id="UP000663586">
    <property type="component" value="Chromosome"/>
</dbReference>
<dbReference type="Pfam" id="PF07992">
    <property type="entry name" value="Pyr_redox_2"/>
    <property type="match status" value="2"/>
</dbReference>
<dbReference type="InterPro" id="IPR050097">
    <property type="entry name" value="Ferredoxin-NADP_redctase_2"/>
</dbReference>
<dbReference type="GO" id="GO:0016491">
    <property type="term" value="F:oxidoreductase activity"/>
    <property type="evidence" value="ECO:0007669"/>
    <property type="project" value="UniProtKB-KW"/>
</dbReference>
<name>A0A897MKB3_9EURY</name>
<accession>A0A897MKB3</accession>
<evidence type="ECO:0000313" key="4">
    <source>
        <dbReference type="EMBL" id="QSG02550.1"/>
    </source>
</evidence>
<protein>
    <submittedName>
        <fullName evidence="4">Thioredoxin reductase</fullName>
    </submittedName>
</protein>